<dbReference type="InterPro" id="IPR050409">
    <property type="entry name" value="E3_ubiq-protein_ligase"/>
</dbReference>
<feature type="region of interest" description="Disordered" evidence="8">
    <location>
        <begin position="1"/>
        <end position="59"/>
    </location>
</feature>
<dbReference type="InterPro" id="IPR036020">
    <property type="entry name" value="WW_dom_sf"/>
</dbReference>
<keyword evidence="12" id="KW-1185">Reference proteome</keyword>
<feature type="compositionally biased region" description="Polar residues" evidence="8">
    <location>
        <begin position="28"/>
        <end position="39"/>
    </location>
</feature>
<proteinExistence type="predicted"/>
<evidence type="ECO:0000313" key="12">
    <source>
        <dbReference type="Proteomes" id="UP001148786"/>
    </source>
</evidence>
<dbReference type="GO" id="GO:0005737">
    <property type="term" value="C:cytoplasm"/>
    <property type="evidence" value="ECO:0007669"/>
    <property type="project" value="TreeGrafter"/>
</dbReference>
<feature type="domain" description="HECT" evidence="10">
    <location>
        <begin position="208"/>
        <end position="552"/>
    </location>
</feature>
<dbReference type="Gene3D" id="3.30.2160.10">
    <property type="entry name" value="Hect, E3 ligase catalytic domain"/>
    <property type="match status" value="1"/>
</dbReference>
<dbReference type="SUPFAM" id="SSF56204">
    <property type="entry name" value="Hect, E3 ligase catalytic domain"/>
    <property type="match status" value="1"/>
</dbReference>
<dbReference type="GO" id="GO:0061630">
    <property type="term" value="F:ubiquitin protein ligase activity"/>
    <property type="evidence" value="ECO:0007669"/>
    <property type="project" value="UniProtKB-EC"/>
</dbReference>
<protein>
    <recommendedName>
        <fullName evidence="3">HECT-type E3 ubiquitin transferase</fullName>
        <ecNumber evidence="3">2.3.2.26</ecNumber>
    </recommendedName>
</protein>
<dbReference type="GO" id="GO:0016567">
    <property type="term" value="P:protein ubiquitination"/>
    <property type="evidence" value="ECO:0007669"/>
    <property type="project" value="TreeGrafter"/>
</dbReference>
<dbReference type="InterPro" id="IPR001202">
    <property type="entry name" value="WW_dom"/>
</dbReference>
<evidence type="ECO:0000256" key="3">
    <source>
        <dbReference type="ARBA" id="ARBA00012485"/>
    </source>
</evidence>
<evidence type="ECO:0000313" key="11">
    <source>
        <dbReference type="EMBL" id="KAJ3509787.1"/>
    </source>
</evidence>
<keyword evidence="5" id="KW-0677">Repeat</keyword>
<dbReference type="SUPFAM" id="SSF51045">
    <property type="entry name" value="WW domain"/>
    <property type="match status" value="3"/>
</dbReference>
<dbReference type="PANTHER" id="PTHR11254">
    <property type="entry name" value="HECT DOMAIN UBIQUITIN-PROTEIN LIGASE"/>
    <property type="match status" value="1"/>
</dbReference>
<evidence type="ECO:0000256" key="1">
    <source>
        <dbReference type="ARBA" id="ARBA00000885"/>
    </source>
</evidence>
<comment type="caution">
    <text evidence="11">The sequence shown here is derived from an EMBL/GenBank/DDBJ whole genome shotgun (WGS) entry which is preliminary data.</text>
</comment>
<comment type="catalytic activity">
    <reaction evidence="1">
        <text>S-ubiquitinyl-[E2 ubiquitin-conjugating enzyme]-L-cysteine + [acceptor protein]-L-lysine = [E2 ubiquitin-conjugating enzyme]-L-cysteine + N(6)-ubiquitinyl-[acceptor protein]-L-lysine.</text>
        <dbReference type="EC" id="2.3.2.26"/>
    </reaction>
</comment>
<evidence type="ECO:0000256" key="8">
    <source>
        <dbReference type="SAM" id="MobiDB-lite"/>
    </source>
</evidence>
<dbReference type="PROSITE" id="PS50020">
    <property type="entry name" value="WW_DOMAIN_2"/>
    <property type="match status" value="3"/>
</dbReference>
<evidence type="ECO:0000256" key="5">
    <source>
        <dbReference type="ARBA" id="ARBA00022737"/>
    </source>
</evidence>
<organism evidence="11 12">
    <name type="scientific">Agrocybe chaxingu</name>
    <dbReference type="NCBI Taxonomy" id="84603"/>
    <lineage>
        <taxon>Eukaryota</taxon>
        <taxon>Fungi</taxon>
        <taxon>Dikarya</taxon>
        <taxon>Basidiomycota</taxon>
        <taxon>Agaricomycotina</taxon>
        <taxon>Agaricomycetes</taxon>
        <taxon>Agaricomycetidae</taxon>
        <taxon>Agaricales</taxon>
        <taxon>Agaricineae</taxon>
        <taxon>Strophariaceae</taxon>
        <taxon>Agrocybe</taxon>
    </lineage>
</organism>
<feature type="region of interest" description="Disordered" evidence="8">
    <location>
        <begin position="69"/>
        <end position="88"/>
    </location>
</feature>
<keyword evidence="4" id="KW-0808">Transferase</keyword>
<evidence type="ECO:0000256" key="2">
    <source>
        <dbReference type="ARBA" id="ARBA00004906"/>
    </source>
</evidence>
<name>A0A9W8K1X5_9AGAR</name>
<dbReference type="Proteomes" id="UP001148786">
    <property type="component" value="Unassembled WGS sequence"/>
</dbReference>
<dbReference type="EC" id="2.3.2.26" evidence="3"/>
<feature type="domain" description="WW" evidence="9">
    <location>
        <begin position="121"/>
        <end position="155"/>
    </location>
</feature>
<feature type="domain" description="WW" evidence="9">
    <location>
        <begin position="83"/>
        <end position="116"/>
    </location>
</feature>
<dbReference type="PROSITE" id="PS01159">
    <property type="entry name" value="WW_DOMAIN_1"/>
    <property type="match status" value="3"/>
</dbReference>
<evidence type="ECO:0000256" key="4">
    <source>
        <dbReference type="ARBA" id="ARBA00022679"/>
    </source>
</evidence>
<dbReference type="PANTHER" id="PTHR11254:SF440">
    <property type="entry name" value="E3 UBIQUITIN-PROTEIN LIGASE NEDD-4"/>
    <property type="match status" value="1"/>
</dbReference>
<dbReference type="AlphaFoldDB" id="A0A9W8K1X5"/>
<feature type="domain" description="WW" evidence="9">
    <location>
        <begin position="41"/>
        <end position="74"/>
    </location>
</feature>
<evidence type="ECO:0000259" key="9">
    <source>
        <dbReference type="PROSITE" id="PS50020"/>
    </source>
</evidence>
<dbReference type="EMBL" id="JANKHO010000451">
    <property type="protein sequence ID" value="KAJ3509787.1"/>
    <property type="molecule type" value="Genomic_DNA"/>
</dbReference>
<accession>A0A9W8K1X5</accession>
<dbReference type="SMART" id="SM00119">
    <property type="entry name" value="HECTc"/>
    <property type="match status" value="1"/>
</dbReference>
<keyword evidence="6 7" id="KW-0833">Ubl conjugation pathway</keyword>
<dbReference type="InterPro" id="IPR035983">
    <property type="entry name" value="Hect_E3_ubiquitin_ligase"/>
</dbReference>
<evidence type="ECO:0000259" key="10">
    <source>
        <dbReference type="PROSITE" id="PS50237"/>
    </source>
</evidence>
<comment type="caution">
    <text evidence="7">Lacks conserved residue(s) required for the propagation of feature annotation.</text>
</comment>
<dbReference type="Pfam" id="PF00397">
    <property type="entry name" value="WW"/>
    <property type="match status" value="3"/>
</dbReference>
<dbReference type="InterPro" id="IPR000569">
    <property type="entry name" value="HECT_dom"/>
</dbReference>
<dbReference type="SMART" id="SM00456">
    <property type="entry name" value="WW"/>
    <property type="match status" value="3"/>
</dbReference>
<dbReference type="PROSITE" id="PS50237">
    <property type="entry name" value="HECT"/>
    <property type="match status" value="1"/>
</dbReference>
<dbReference type="OrthoDB" id="3045089at2759"/>
<dbReference type="GO" id="GO:0006511">
    <property type="term" value="P:ubiquitin-dependent protein catabolic process"/>
    <property type="evidence" value="ECO:0007669"/>
    <property type="project" value="TreeGrafter"/>
</dbReference>
<reference evidence="11" key="1">
    <citation type="submission" date="2022-07" db="EMBL/GenBank/DDBJ databases">
        <title>Genome Sequence of Agrocybe chaxingu.</title>
        <authorList>
            <person name="Buettner E."/>
        </authorList>
    </citation>
    <scope>NUCLEOTIDE SEQUENCE</scope>
    <source>
        <strain evidence="11">MP-N11</strain>
    </source>
</reference>
<comment type="pathway">
    <text evidence="2">Protein modification; protein ubiquitination.</text>
</comment>
<dbReference type="Gene3D" id="2.20.70.10">
    <property type="match status" value="2"/>
</dbReference>
<dbReference type="CDD" id="cd00201">
    <property type="entry name" value="WW"/>
    <property type="match status" value="3"/>
</dbReference>
<dbReference type="Pfam" id="PF00632">
    <property type="entry name" value="HECT"/>
    <property type="match status" value="1"/>
</dbReference>
<evidence type="ECO:0000256" key="6">
    <source>
        <dbReference type="ARBA" id="ARBA00022786"/>
    </source>
</evidence>
<sequence length="575" mass="66137">MFDKVKLRPGSSPKDTPSASKPDDASTVPESSNASNPQDTDALPEGWERATDPQGRTYYLDHRRKVTSWERPTKASPLDESNDPLPSGWELRTDHKGRTYYIDHNTRTTTWIRPTEDDDKTPLPLGWEVRWSQATQCVYFVDHNTKTTSWVDPRKDKKYLDDPHAQFLRKIQYMHRMRRSEILPGNFEIRVRRGQVFEDSFAVIGKAIPDELKRHLLVIFEGVTLSKAVALRQWSELILQKVFDPEFGLFVEANGSLEISPTSSKLANHLEYLKFLGQIYVLAILHGFLIDSRMVPIFYPLVGPKSDISDVPQFISDAIADKIARRTLEGKGKHVLKTSTVLDRRSGKPFAVELKLEGNKYNFVRQEDQDEFLDAAMAHRASGGYGSQLRAFMDGVWGLLRRRDAFLAYSQAELEKFIGGVSEIDLDQCQKQSELDEPEGSRPDKHLEWFWKIVRSWPDEHRHALLVYVTGLKRVPATDQFKVLKASDRTFRRLTVLGNKERTVPDKDEDTPEHILFIPEFDTYEAMEENLRFIIYNSDWQDSTLISDFELLTVTKLPRYKPGAWKTKATTTAAE</sequence>
<evidence type="ECO:0000256" key="7">
    <source>
        <dbReference type="PROSITE-ProRule" id="PRU00104"/>
    </source>
</evidence>
<dbReference type="Gene3D" id="3.30.2410.10">
    <property type="entry name" value="Hect, E3 ligase catalytic domain"/>
    <property type="match status" value="1"/>
</dbReference>
<dbReference type="Gene3D" id="3.90.1750.10">
    <property type="entry name" value="Hect, E3 ligase catalytic domains"/>
    <property type="match status" value="1"/>
</dbReference>
<gene>
    <name evidence="11" type="ORF">NLJ89_g5030</name>
</gene>